<feature type="chain" id="PRO_5023033375" evidence="1">
    <location>
        <begin position="24"/>
        <end position="293"/>
    </location>
</feature>
<name>A0A5E8H4N1_ROSAD</name>
<reference evidence="2 3" key="2">
    <citation type="submission" date="2013-04" db="EMBL/GenBank/DDBJ databases">
        <authorList>
            <person name="Fiebig A."/>
            <person name="Pradella S."/>
            <person name="Wagner-Doebler I."/>
        </authorList>
    </citation>
    <scope>NUCLEOTIDE SEQUENCE [LARGE SCALE GENOMIC DNA]</scope>
    <source>
        <strain evidence="3">DSM 17067 / NCIMB 14079 / DFL-11</strain>
    </source>
</reference>
<evidence type="ECO:0000256" key="1">
    <source>
        <dbReference type="SAM" id="SignalP"/>
    </source>
</evidence>
<evidence type="ECO:0000313" key="3">
    <source>
        <dbReference type="Proteomes" id="UP000004703"/>
    </source>
</evidence>
<evidence type="ECO:0000313" key="2">
    <source>
        <dbReference type="EMBL" id="EEE47465.1"/>
    </source>
</evidence>
<organism evidence="2 3">
    <name type="scientific">Roseibium alexandrii (strain DSM 17067 / NCIMB 14079 / DFL-11)</name>
    <name type="common">Labrenzia alexandrii</name>
    <dbReference type="NCBI Taxonomy" id="244592"/>
    <lineage>
        <taxon>Bacteria</taxon>
        <taxon>Pseudomonadati</taxon>
        <taxon>Pseudomonadota</taxon>
        <taxon>Alphaproteobacteria</taxon>
        <taxon>Hyphomicrobiales</taxon>
        <taxon>Stappiaceae</taxon>
        <taxon>Roseibium</taxon>
    </lineage>
</organism>
<dbReference type="RefSeq" id="WP_008196561.1">
    <property type="nucleotide sequence ID" value="NZ_CM011002.1"/>
</dbReference>
<proteinExistence type="predicted"/>
<gene>
    <name evidence="2" type="ORF">SADFL11_4754</name>
</gene>
<dbReference type="AlphaFoldDB" id="A0A5E8H4N1"/>
<dbReference type="Proteomes" id="UP000004703">
    <property type="component" value="Chromosome"/>
</dbReference>
<protein>
    <submittedName>
        <fullName evidence="2">Uncharacterized protein</fullName>
    </submittedName>
</protein>
<dbReference type="EMBL" id="ACCU02000003">
    <property type="protein sequence ID" value="EEE47465.1"/>
    <property type="molecule type" value="Genomic_DNA"/>
</dbReference>
<feature type="signal peptide" evidence="1">
    <location>
        <begin position="1"/>
        <end position="23"/>
    </location>
</feature>
<comment type="caution">
    <text evidence="2">The sequence shown here is derived from an EMBL/GenBank/DDBJ whole genome shotgun (WGS) entry which is preliminary data.</text>
</comment>
<accession>A0A5E8H4N1</accession>
<sequence length="293" mass="32916">MTIPKCGIIGLMATLFFAGTAAADQPIEIRLPQLASIPEYTVPLLELALSKQDRPFKIVLPENSKDLTAVEVMEKLTDPASSEFNLYAAGTSKHYEEIALPIRVPLVRGLIGARINAIPKGSQNKFLPVNTVGDLKDMTFLQGIDWGDIIILEGSGLTVKTARKSQLYPMIAAADADAYPRASVEILSERMEYVQLDYDIEQEVVLIYDRFPFYFFTGKHNAELAEIIETGLVTAYEDGSFIQYFRTHPMIREIFTELNLDSRRPIRFDNPNLTAETASLPDYYWHKFPGEAE</sequence>
<keyword evidence="1" id="KW-0732">Signal</keyword>
<reference evidence="2 3" key="1">
    <citation type="submission" date="2008-01" db="EMBL/GenBank/DDBJ databases">
        <authorList>
            <person name="Wagner-Dobler I."/>
            <person name="Ferriera S."/>
            <person name="Johnson J."/>
            <person name="Kravitz S."/>
            <person name="Beeson K."/>
            <person name="Sutton G."/>
            <person name="Rogers Y.-H."/>
            <person name="Friedman R."/>
            <person name="Frazier M."/>
            <person name="Venter J.C."/>
        </authorList>
    </citation>
    <scope>NUCLEOTIDE SEQUENCE [LARGE SCALE GENOMIC DNA]</scope>
    <source>
        <strain evidence="3">DSM 17067 / NCIMB 14079 / DFL-11</strain>
    </source>
</reference>
<dbReference type="SUPFAM" id="SSF53850">
    <property type="entry name" value="Periplasmic binding protein-like II"/>
    <property type="match status" value="1"/>
</dbReference>